<feature type="transmembrane region" description="Helical" evidence="1">
    <location>
        <begin position="12"/>
        <end position="33"/>
    </location>
</feature>
<keyword evidence="1" id="KW-0472">Membrane</keyword>
<gene>
    <name evidence="2" type="ORF">IAA63_13635</name>
</gene>
<evidence type="ECO:0000313" key="3">
    <source>
        <dbReference type="Proteomes" id="UP000886723"/>
    </source>
</evidence>
<evidence type="ECO:0000313" key="2">
    <source>
        <dbReference type="EMBL" id="HIV14161.1"/>
    </source>
</evidence>
<reference evidence="2" key="1">
    <citation type="submission" date="2020-10" db="EMBL/GenBank/DDBJ databases">
        <authorList>
            <person name="Gilroy R."/>
        </authorList>
    </citation>
    <scope>NUCLEOTIDE SEQUENCE</scope>
    <source>
        <strain evidence="2">ChiBcec2-4451</strain>
    </source>
</reference>
<reference evidence="2" key="2">
    <citation type="journal article" date="2021" name="PeerJ">
        <title>Extensive microbial diversity within the chicken gut microbiome revealed by metagenomics and culture.</title>
        <authorList>
            <person name="Gilroy R."/>
            <person name="Ravi A."/>
            <person name="Getino M."/>
            <person name="Pursley I."/>
            <person name="Horton D.L."/>
            <person name="Alikhan N.F."/>
            <person name="Baker D."/>
            <person name="Gharbi K."/>
            <person name="Hall N."/>
            <person name="Watson M."/>
            <person name="Adriaenssens E.M."/>
            <person name="Foster-Nyarko E."/>
            <person name="Jarju S."/>
            <person name="Secka A."/>
            <person name="Antonio M."/>
            <person name="Oren A."/>
            <person name="Chaudhuri R.R."/>
            <person name="La Ragione R."/>
            <person name="Hildebrand F."/>
            <person name="Pallen M.J."/>
        </authorList>
    </citation>
    <scope>NUCLEOTIDE SEQUENCE</scope>
    <source>
        <strain evidence="2">ChiBcec2-4451</strain>
    </source>
</reference>
<protein>
    <submittedName>
        <fullName evidence="2">Uncharacterized protein</fullName>
    </submittedName>
</protein>
<keyword evidence="1" id="KW-0812">Transmembrane</keyword>
<organism evidence="2 3">
    <name type="scientific">Candidatus Pullilachnospira stercoravium</name>
    <dbReference type="NCBI Taxonomy" id="2840913"/>
    <lineage>
        <taxon>Bacteria</taxon>
        <taxon>Bacillati</taxon>
        <taxon>Bacillota</taxon>
        <taxon>Clostridia</taxon>
        <taxon>Lachnospirales</taxon>
        <taxon>Lachnospiraceae</taxon>
        <taxon>Lachnospiraceae incertae sedis</taxon>
        <taxon>Candidatus Pullilachnospira</taxon>
    </lineage>
</organism>
<keyword evidence="1" id="KW-1133">Transmembrane helix</keyword>
<sequence>MKKQKNLSPGKIVLTILFVLLTLSFFFAVFQAIRSIREVDYSLDYFTEEYYLTCLQHEDYTELARISNRDQKLQDENSETVRQCQAAGFYYEAAVLRQAFAEAGMEEESSRQEALMEKYAEEMGDLEEYAQDILTYVETMNTSKSLSSEMDPEVGES</sequence>
<dbReference type="EMBL" id="DVON01000287">
    <property type="protein sequence ID" value="HIV14161.1"/>
    <property type="molecule type" value="Genomic_DNA"/>
</dbReference>
<dbReference type="Proteomes" id="UP000886723">
    <property type="component" value="Unassembled WGS sequence"/>
</dbReference>
<comment type="caution">
    <text evidence="2">The sequence shown here is derived from an EMBL/GenBank/DDBJ whole genome shotgun (WGS) entry which is preliminary data.</text>
</comment>
<accession>A0A9D1NWM8</accession>
<proteinExistence type="predicted"/>
<dbReference type="AlphaFoldDB" id="A0A9D1NWM8"/>
<name>A0A9D1NWM8_9FIRM</name>
<evidence type="ECO:0000256" key="1">
    <source>
        <dbReference type="SAM" id="Phobius"/>
    </source>
</evidence>